<dbReference type="RefSeq" id="WP_214611038.1">
    <property type="nucleotide sequence ID" value="NZ_JACATN010000002.1"/>
</dbReference>
<dbReference type="Gene3D" id="3.40.630.30">
    <property type="match status" value="1"/>
</dbReference>
<dbReference type="EMBL" id="JACATN010000002">
    <property type="protein sequence ID" value="MBT2160835.1"/>
    <property type="molecule type" value="Genomic_DNA"/>
</dbReference>
<organism evidence="2 3">
    <name type="scientific">Zobellia barbeyronii</name>
    <dbReference type="NCBI Taxonomy" id="2748009"/>
    <lineage>
        <taxon>Bacteria</taxon>
        <taxon>Pseudomonadati</taxon>
        <taxon>Bacteroidota</taxon>
        <taxon>Flavobacteriia</taxon>
        <taxon>Flavobacteriales</taxon>
        <taxon>Flavobacteriaceae</taxon>
        <taxon>Zobellia</taxon>
    </lineage>
</organism>
<gene>
    <name evidence="2" type="ORF">HW347_06135</name>
</gene>
<evidence type="ECO:0000313" key="2">
    <source>
        <dbReference type="EMBL" id="MBT2160835.1"/>
    </source>
</evidence>
<dbReference type="InterPro" id="IPR016181">
    <property type="entry name" value="Acyl_CoA_acyltransferase"/>
</dbReference>
<dbReference type="InterPro" id="IPR000182">
    <property type="entry name" value="GNAT_dom"/>
</dbReference>
<proteinExistence type="predicted"/>
<evidence type="ECO:0000259" key="1">
    <source>
        <dbReference type="PROSITE" id="PS51186"/>
    </source>
</evidence>
<keyword evidence="3" id="KW-1185">Reference proteome</keyword>
<feature type="domain" description="N-acetyltransferase" evidence="1">
    <location>
        <begin position="28"/>
        <end position="183"/>
    </location>
</feature>
<protein>
    <submittedName>
        <fullName evidence="2">GNAT family N-acetyltransferase</fullName>
    </submittedName>
</protein>
<name>A0ABS5WCQ2_9FLAO</name>
<dbReference type="PROSITE" id="PS51186">
    <property type="entry name" value="GNAT"/>
    <property type="match status" value="1"/>
</dbReference>
<accession>A0ABS5WCQ2</accession>
<evidence type="ECO:0000313" key="3">
    <source>
        <dbReference type="Proteomes" id="UP000740413"/>
    </source>
</evidence>
<sequence>MKVKILKSDIQLENDRVLLLPFDNPRNEELKDIIFDKEIWEFMGMSVNNEQGLKNYIAKTIKDKNNRLCYPFLIIDKETNKVAGCTRFGNVNAASKKCEIGWTWYGTDFQGTGLNKACKYELLKFGFETIGFKRIQFSTDRDNLRSQKAIENLGAQKEGVFRNNYVAANGESRTDVYYSIIKEEWNTLKDEVFPEFLIY</sequence>
<dbReference type="PANTHER" id="PTHR43610:SF1">
    <property type="entry name" value="N-ACETYLTRANSFERASE DOMAIN-CONTAINING PROTEIN"/>
    <property type="match status" value="1"/>
</dbReference>
<comment type="caution">
    <text evidence="2">The sequence shown here is derived from an EMBL/GenBank/DDBJ whole genome shotgun (WGS) entry which is preliminary data.</text>
</comment>
<dbReference type="SUPFAM" id="SSF55729">
    <property type="entry name" value="Acyl-CoA N-acyltransferases (Nat)"/>
    <property type="match status" value="1"/>
</dbReference>
<reference evidence="3" key="2">
    <citation type="submission" date="2023-07" db="EMBL/GenBank/DDBJ databases">
        <title>Zobellia barbeyronii sp. nov., a new marine flavobacterium, isolated from green and red algae.</title>
        <authorList>
            <person name="Nedashkovskaya O.I."/>
            <person name="Otstavnykh N."/>
            <person name="Zhukova N."/>
            <person name="Guzev K."/>
            <person name="Chausova V."/>
            <person name="Tekutyeva L."/>
            <person name="Mikhailov V."/>
            <person name="Isaeva M."/>
        </authorList>
    </citation>
    <scope>NUCLEOTIDE SEQUENCE [LARGE SCALE GENOMIC DNA]</scope>
    <source>
        <strain evidence="3">KMM 6746</strain>
    </source>
</reference>
<dbReference type="Pfam" id="PF13302">
    <property type="entry name" value="Acetyltransf_3"/>
    <property type="match status" value="1"/>
</dbReference>
<reference evidence="2 3" key="1">
    <citation type="submission" date="2020-06" db="EMBL/GenBank/DDBJ databases">
        <authorList>
            <person name="Isaeva M.P."/>
            <person name="Chernysheva N.Y."/>
        </authorList>
    </citation>
    <scope>NUCLEOTIDE SEQUENCE [LARGE SCALE GENOMIC DNA]</scope>
    <source>
        <strain evidence="2 3">KMM 6746</strain>
    </source>
</reference>
<dbReference type="PANTHER" id="PTHR43610">
    <property type="entry name" value="BLL6696 PROTEIN"/>
    <property type="match status" value="1"/>
</dbReference>
<dbReference type="Proteomes" id="UP000740413">
    <property type="component" value="Unassembled WGS sequence"/>
</dbReference>